<protein>
    <submittedName>
        <fullName evidence="2">NADPH-dependent FMN reductase</fullName>
        <ecNumber evidence="2">1.-.-.-</ecNumber>
    </submittedName>
</protein>
<dbReference type="PANTHER" id="PTHR30543">
    <property type="entry name" value="CHROMATE REDUCTASE"/>
    <property type="match status" value="1"/>
</dbReference>
<feature type="domain" description="NADPH-dependent FMN reductase-like" evidence="1">
    <location>
        <begin position="1"/>
        <end position="140"/>
    </location>
</feature>
<dbReference type="InterPro" id="IPR005025">
    <property type="entry name" value="FMN_Rdtase-like_dom"/>
</dbReference>
<dbReference type="EMBL" id="JBHTLQ010000009">
    <property type="protein sequence ID" value="MFD1190147.1"/>
    <property type="molecule type" value="Genomic_DNA"/>
</dbReference>
<dbReference type="Gene3D" id="3.40.50.360">
    <property type="match status" value="1"/>
</dbReference>
<dbReference type="Proteomes" id="UP001597216">
    <property type="component" value="Unassembled WGS sequence"/>
</dbReference>
<comment type="caution">
    <text evidence="2">The sequence shown here is derived from an EMBL/GenBank/DDBJ whole genome shotgun (WGS) entry which is preliminary data.</text>
</comment>
<evidence type="ECO:0000313" key="3">
    <source>
        <dbReference type="Proteomes" id="UP001597216"/>
    </source>
</evidence>
<evidence type="ECO:0000313" key="2">
    <source>
        <dbReference type="EMBL" id="MFD1190147.1"/>
    </source>
</evidence>
<dbReference type="Pfam" id="PF03358">
    <property type="entry name" value="FMN_red"/>
    <property type="match status" value="1"/>
</dbReference>
<sequence length="185" mass="19391">MRILAISGSLRAASSNSRLIEALPRLAPAGVEVVIWRGLEGLPYFNPDLDVDPPPAPVAELRRQIGLAQGLVICSPEYAHGVSGAMKNALDWLVSSLEFPAIPLALINAAPRAVHAIAHLRETLATMSAAFVEEACVTVPLQGRDLTAADIPGAPGIGDLLTDAMARFCKALPALQAERLFGNGA</sequence>
<dbReference type="EC" id="1.-.-.-" evidence="2"/>
<dbReference type="InterPro" id="IPR050712">
    <property type="entry name" value="NAD(P)H-dep_reductase"/>
</dbReference>
<accession>A0ABW3SZA3</accession>
<dbReference type="RefSeq" id="WP_377352969.1">
    <property type="nucleotide sequence ID" value="NZ_JBHTLQ010000009.1"/>
</dbReference>
<name>A0ABW3SZA3_9CAUL</name>
<dbReference type="SUPFAM" id="SSF52218">
    <property type="entry name" value="Flavoproteins"/>
    <property type="match status" value="1"/>
</dbReference>
<gene>
    <name evidence="2" type="ORF">ACFQ27_06100</name>
</gene>
<dbReference type="GO" id="GO:0016491">
    <property type="term" value="F:oxidoreductase activity"/>
    <property type="evidence" value="ECO:0007669"/>
    <property type="project" value="UniProtKB-KW"/>
</dbReference>
<proteinExistence type="predicted"/>
<evidence type="ECO:0000259" key="1">
    <source>
        <dbReference type="Pfam" id="PF03358"/>
    </source>
</evidence>
<keyword evidence="3" id="KW-1185">Reference proteome</keyword>
<dbReference type="InterPro" id="IPR029039">
    <property type="entry name" value="Flavoprotein-like_sf"/>
</dbReference>
<dbReference type="PANTHER" id="PTHR30543:SF21">
    <property type="entry name" value="NAD(P)H-DEPENDENT FMN REDUCTASE LOT6"/>
    <property type="match status" value="1"/>
</dbReference>
<keyword evidence="2" id="KW-0560">Oxidoreductase</keyword>
<reference evidence="3" key="1">
    <citation type="journal article" date="2019" name="Int. J. Syst. Evol. Microbiol.">
        <title>The Global Catalogue of Microorganisms (GCM) 10K type strain sequencing project: providing services to taxonomists for standard genome sequencing and annotation.</title>
        <authorList>
            <consortium name="The Broad Institute Genomics Platform"/>
            <consortium name="The Broad Institute Genome Sequencing Center for Infectious Disease"/>
            <person name="Wu L."/>
            <person name="Ma J."/>
        </authorList>
    </citation>
    <scope>NUCLEOTIDE SEQUENCE [LARGE SCALE GENOMIC DNA]</scope>
    <source>
        <strain evidence="3">CCUG 55074</strain>
    </source>
</reference>
<organism evidence="2 3">
    <name type="scientific">Phenylobacterium conjunctum</name>
    <dbReference type="NCBI Taxonomy" id="1298959"/>
    <lineage>
        <taxon>Bacteria</taxon>
        <taxon>Pseudomonadati</taxon>
        <taxon>Pseudomonadota</taxon>
        <taxon>Alphaproteobacteria</taxon>
        <taxon>Caulobacterales</taxon>
        <taxon>Caulobacteraceae</taxon>
        <taxon>Phenylobacterium</taxon>
    </lineage>
</organism>